<evidence type="ECO:0000256" key="1">
    <source>
        <dbReference type="SAM" id="MobiDB-lite"/>
    </source>
</evidence>
<feature type="region of interest" description="Disordered" evidence="1">
    <location>
        <begin position="104"/>
        <end position="133"/>
    </location>
</feature>
<dbReference type="EMBL" id="BT123164">
    <property type="protein sequence ID" value="ADE76501.1"/>
    <property type="molecule type" value="mRNA"/>
</dbReference>
<feature type="compositionally biased region" description="Basic residues" evidence="1">
    <location>
        <begin position="264"/>
        <end position="277"/>
    </location>
</feature>
<dbReference type="AlphaFoldDB" id="D5AAD2"/>
<feature type="region of interest" description="Disordered" evidence="1">
    <location>
        <begin position="145"/>
        <end position="168"/>
    </location>
</feature>
<feature type="region of interest" description="Disordered" evidence="1">
    <location>
        <begin position="192"/>
        <end position="277"/>
    </location>
</feature>
<sequence>MIIRRGSMSTVIIACKAIMTVTQLLALLITCSALASTSLQAQEHHEGTRLVVMQTNFLPVEQSASRTQYQSDSSVENNNGTELASYHSLPRRLRGMGWTLADGKLTSEERRTEKKPVETRTHGAKGHVHRKHGVVTGAAVSSLASESKSLRPSSGIQSNLSSPQESKVISEEKMDGLAIQELAITTKRSLKSIASSPSDGQEKEEISSESNSYKPAPPSATSGHRAQASPTPEAQTFHVSGPMTSESNDASDLSDIIGMDYGRARRNPPIHNKAPKP</sequence>
<feature type="compositionally biased region" description="Polar residues" evidence="1">
    <location>
        <begin position="145"/>
        <end position="167"/>
    </location>
</feature>
<dbReference type="Pfam" id="PF21529">
    <property type="entry name" value="GLV1-2"/>
    <property type="match status" value="1"/>
</dbReference>
<reference evidence="2" key="1">
    <citation type="submission" date="2010-04" db="EMBL/GenBank/DDBJ databases">
        <authorList>
            <person name="Reid K.E."/>
            <person name="Liao N."/>
            <person name="Chan S."/>
            <person name="Docking R."/>
            <person name="Taylor G."/>
            <person name="Moore R."/>
            <person name="Mayo M."/>
            <person name="Munro S."/>
            <person name="King J."/>
            <person name="Yanchuk A."/>
            <person name="Holt R."/>
            <person name="Jones S."/>
            <person name="Marra M."/>
            <person name="Ritland C.E."/>
            <person name="Ritland K."/>
            <person name="Bohlmann J."/>
        </authorList>
    </citation>
    <scope>NUCLEOTIDE SEQUENCE</scope>
    <source>
        <tissue evidence="2">Bud</tissue>
    </source>
</reference>
<name>D5AAD2_PICSI</name>
<proteinExistence type="evidence at transcript level"/>
<dbReference type="InterPro" id="IPR049306">
    <property type="entry name" value="GLV1-2"/>
</dbReference>
<organism evidence="2">
    <name type="scientific">Picea sitchensis</name>
    <name type="common">Sitka spruce</name>
    <name type="synonym">Pinus sitchensis</name>
    <dbReference type="NCBI Taxonomy" id="3332"/>
    <lineage>
        <taxon>Eukaryota</taxon>
        <taxon>Viridiplantae</taxon>
        <taxon>Streptophyta</taxon>
        <taxon>Embryophyta</taxon>
        <taxon>Tracheophyta</taxon>
        <taxon>Spermatophyta</taxon>
        <taxon>Pinopsida</taxon>
        <taxon>Pinidae</taxon>
        <taxon>Conifers I</taxon>
        <taxon>Pinales</taxon>
        <taxon>Pinaceae</taxon>
        <taxon>Picea</taxon>
    </lineage>
</organism>
<feature type="compositionally biased region" description="Basic residues" evidence="1">
    <location>
        <begin position="122"/>
        <end position="133"/>
    </location>
</feature>
<feature type="compositionally biased region" description="Basic and acidic residues" evidence="1">
    <location>
        <begin position="105"/>
        <end position="121"/>
    </location>
</feature>
<evidence type="ECO:0000313" key="2">
    <source>
        <dbReference type="EMBL" id="ADE76501.1"/>
    </source>
</evidence>
<feature type="compositionally biased region" description="Polar residues" evidence="1">
    <location>
        <begin position="63"/>
        <end position="82"/>
    </location>
</feature>
<accession>D5AAD2</accession>
<feature type="region of interest" description="Disordered" evidence="1">
    <location>
        <begin position="63"/>
        <end position="85"/>
    </location>
</feature>
<feature type="compositionally biased region" description="Polar residues" evidence="1">
    <location>
        <begin position="208"/>
        <end position="251"/>
    </location>
</feature>
<protein>
    <submittedName>
        <fullName evidence="2">Uncharacterized protein</fullName>
    </submittedName>
</protein>
<dbReference type="OMA" id="ISCKAVM"/>